<reference evidence="1" key="1">
    <citation type="submission" date="2021-02" db="EMBL/GenBank/DDBJ databases">
        <authorList>
            <person name="Nowell W R."/>
        </authorList>
    </citation>
    <scope>NUCLEOTIDE SEQUENCE</scope>
</reference>
<evidence type="ECO:0000313" key="1">
    <source>
        <dbReference type="EMBL" id="CAF4938468.1"/>
    </source>
</evidence>
<evidence type="ECO:0000313" key="2">
    <source>
        <dbReference type="Proteomes" id="UP000676336"/>
    </source>
</evidence>
<sequence>MGLGNSAPSFLFSYKVNFTREIPNDFYLSGDRVQGIIQIATNDNENDLIEKYGPLYVELIGELHDFKTDTHQHYTKGVQIFFRTRTQEQNVRCYFQFCFPYQLSR</sequence>
<accession>A0A8S3D0Z1</accession>
<gene>
    <name evidence="1" type="ORF">SMN809_LOCUS53522</name>
</gene>
<proteinExistence type="predicted"/>
<protein>
    <submittedName>
        <fullName evidence="1">Uncharacterized protein</fullName>
    </submittedName>
</protein>
<comment type="caution">
    <text evidence="1">The sequence shown here is derived from an EMBL/GenBank/DDBJ whole genome shotgun (WGS) entry which is preliminary data.</text>
</comment>
<dbReference type="AlphaFoldDB" id="A0A8S3D0Z1"/>
<dbReference type="Proteomes" id="UP000676336">
    <property type="component" value="Unassembled WGS sequence"/>
</dbReference>
<name>A0A8S3D0Z1_9BILA</name>
<dbReference type="EMBL" id="CAJOBI010184405">
    <property type="protein sequence ID" value="CAF4938468.1"/>
    <property type="molecule type" value="Genomic_DNA"/>
</dbReference>
<organism evidence="1 2">
    <name type="scientific">Rotaria magnacalcarata</name>
    <dbReference type="NCBI Taxonomy" id="392030"/>
    <lineage>
        <taxon>Eukaryota</taxon>
        <taxon>Metazoa</taxon>
        <taxon>Spiralia</taxon>
        <taxon>Gnathifera</taxon>
        <taxon>Rotifera</taxon>
        <taxon>Eurotatoria</taxon>
        <taxon>Bdelloidea</taxon>
        <taxon>Philodinida</taxon>
        <taxon>Philodinidae</taxon>
        <taxon>Rotaria</taxon>
    </lineage>
</organism>